<accession>A0AAY4ANK8</accession>
<evidence type="ECO:0000313" key="2">
    <source>
        <dbReference type="Proteomes" id="UP000694580"/>
    </source>
</evidence>
<sequence>MPTGLSVVNALVGTNLTMGIIYTDATDPQVSWWIDVLPVATWTVGSVGQPSVAAQHRGVLFLEPNGSLTFRGVTLNYSGSYTVKVVQSGVEKLRRE</sequence>
<evidence type="ECO:0000313" key="1">
    <source>
        <dbReference type="Ensembl" id="ENSDCDP00010010433.1"/>
    </source>
</evidence>
<name>A0AAY4ANK8_9TELE</name>
<proteinExistence type="predicted"/>
<dbReference type="InterPro" id="IPR036179">
    <property type="entry name" value="Ig-like_dom_sf"/>
</dbReference>
<organism evidence="1 2">
    <name type="scientific">Denticeps clupeoides</name>
    <name type="common">denticle herring</name>
    <dbReference type="NCBI Taxonomy" id="299321"/>
    <lineage>
        <taxon>Eukaryota</taxon>
        <taxon>Metazoa</taxon>
        <taxon>Chordata</taxon>
        <taxon>Craniata</taxon>
        <taxon>Vertebrata</taxon>
        <taxon>Euteleostomi</taxon>
        <taxon>Actinopterygii</taxon>
        <taxon>Neopterygii</taxon>
        <taxon>Teleostei</taxon>
        <taxon>Clupei</taxon>
        <taxon>Clupeiformes</taxon>
        <taxon>Denticipitoidei</taxon>
        <taxon>Denticipitidae</taxon>
        <taxon>Denticeps</taxon>
    </lineage>
</organism>
<dbReference type="SUPFAM" id="SSF48726">
    <property type="entry name" value="Immunoglobulin"/>
    <property type="match status" value="1"/>
</dbReference>
<protein>
    <submittedName>
        <fullName evidence="1">Uncharacterized protein</fullName>
    </submittedName>
</protein>
<reference evidence="1" key="3">
    <citation type="submission" date="2025-09" db="UniProtKB">
        <authorList>
            <consortium name="Ensembl"/>
        </authorList>
    </citation>
    <scope>IDENTIFICATION</scope>
</reference>
<dbReference type="Gene3D" id="2.60.40.10">
    <property type="entry name" value="Immunoglobulins"/>
    <property type="match status" value="1"/>
</dbReference>
<dbReference type="Proteomes" id="UP000694580">
    <property type="component" value="Chromosome 4"/>
</dbReference>
<dbReference type="GeneTree" id="ENSGT00860000135013"/>
<dbReference type="InterPro" id="IPR013783">
    <property type="entry name" value="Ig-like_fold"/>
</dbReference>
<dbReference type="AlphaFoldDB" id="A0AAY4ANK8"/>
<reference evidence="1 2" key="1">
    <citation type="submission" date="2020-06" db="EMBL/GenBank/DDBJ databases">
        <authorList>
            <consortium name="Wellcome Sanger Institute Data Sharing"/>
        </authorList>
    </citation>
    <scope>NUCLEOTIDE SEQUENCE [LARGE SCALE GENOMIC DNA]</scope>
</reference>
<keyword evidence="2" id="KW-1185">Reference proteome</keyword>
<dbReference type="Ensembl" id="ENSDCDT00010010934.1">
    <property type="protein sequence ID" value="ENSDCDP00010010433.1"/>
    <property type="gene ID" value="ENSDCDG00010004631.1"/>
</dbReference>
<reference evidence="1" key="2">
    <citation type="submission" date="2025-08" db="UniProtKB">
        <authorList>
            <consortium name="Ensembl"/>
        </authorList>
    </citation>
    <scope>IDENTIFICATION</scope>
</reference>